<sequence>MSNGQTAEFAPEAAPSSTSFFVEASDGTKFAVTEAACNQSVTIKDLIGTIGSNTALPFNNIDGPTMKLIIEWCEHHKDEEIWAYDYDARIGMSLPAWDLEFLEKMKDEDFEKFLRAANYLSIKKLVTYGCKKIQLMIKDKNPEQLREQFMISTDEEEEALEKKLREESEKREEEENQTTKEPGTSK</sequence>
<dbReference type="Proteomes" id="UP000827892">
    <property type="component" value="Chromosome III"/>
</dbReference>
<dbReference type="InterPro" id="IPR016897">
    <property type="entry name" value="SKP1"/>
</dbReference>
<proteinExistence type="inferred from homology"/>
<evidence type="ECO:0000256" key="4">
    <source>
        <dbReference type="SAM" id="MobiDB-lite"/>
    </source>
</evidence>
<feature type="domain" description="SKP1 component POZ" evidence="6">
    <location>
        <begin position="22"/>
        <end position="78"/>
    </location>
</feature>
<evidence type="ECO:0000259" key="6">
    <source>
        <dbReference type="Pfam" id="PF03931"/>
    </source>
</evidence>
<evidence type="ECO:0000313" key="7">
    <source>
        <dbReference type="EMBL" id="ULT99541.1"/>
    </source>
</evidence>
<dbReference type="SUPFAM" id="SSF81382">
    <property type="entry name" value="Skp1 dimerisation domain-like"/>
    <property type="match status" value="1"/>
</dbReference>
<dbReference type="InterPro" id="IPR001232">
    <property type="entry name" value="SKP1-like"/>
</dbReference>
<name>A0AAE9D9Y3_CAEBR</name>
<feature type="region of interest" description="Disordered" evidence="4">
    <location>
        <begin position="151"/>
        <end position="186"/>
    </location>
</feature>
<dbReference type="SUPFAM" id="SSF54695">
    <property type="entry name" value="POZ domain"/>
    <property type="match status" value="1"/>
</dbReference>
<dbReference type="KEGG" id="cbr:CBG_09040"/>
<evidence type="ECO:0000256" key="1">
    <source>
        <dbReference type="ARBA" id="ARBA00009993"/>
    </source>
</evidence>
<dbReference type="GO" id="GO:0006511">
    <property type="term" value="P:ubiquitin-dependent protein catabolic process"/>
    <property type="evidence" value="ECO:0007669"/>
    <property type="project" value="InterPro"/>
</dbReference>
<comment type="similarity">
    <text evidence="1 3">Belongs to the SKP1 family.</text>
</comment>
<evidence type="ECO:0000313" key="8">
    <source>
        <dbReference type="Proteomes" id="UP000827892"/>
    </source>
</evidence>
<dbReference type="EMBL" id="CP090893">
    <property type="protein sequence ID" value="ULT99541.1"/>
    <property type="molecule type" value="Genomic_DNA"/>
</dbReference>
<feature type="domain" description="SKP1 component dimerisation" evidence="5">
    <location>
        <begin position="123"/>
        <end position="169"/>
    </location>
</feature>
<keyword evidence="2 3" id="KW-0833">Ubl conjugation pathway</keyword>
<dbReference type="InterPro" id="IPR016073">
    <property type="entry name" value="Skp1_comp_POZ"/>
</dbReference>
<feature type="compositionally biased region" description="Basic and acidic residues" evidence="4">
    <location>
        <begin position="160"/>
        <end position="173"/>
    </location>
</feature>
<gene>
    <name evidence="7" type="ORF">L3Y34_000687</name>
</gene>
<evidence type="ECO:0000256" key="3">
    <source>
        <dbReference type="PIRNR" id="PIRNR028729"/>
    </source>
</evidence>
<comment type="function">
    <text evidence="3">Probable essential component of SCF (SKP1-CUL1-F-box protein) E3 ubiquitin-protein ligase complexes, which mediate the ubiquitination and subsequent proteasomal degradation of target proteins. Regulates cell proliferation during embryonic and larval development.</text>
</comment>
<organism evidence="7 8">
    <name type="scientific">Caenorhabditis briggsae</name>
    <dbReference type="NCBI Taxonomy" id="6238"/>
    <lineage>
        <taxon>Eukaryota</taxon>
        <taxon>Metazoa</taxon>
        <taxon>Ecdysozoa</taxon>
        <taxon>Nematoda</taxon>
        <taxon>Chromadorea</taxon>
        <taxon>Rhabditida</taxon>
        <taxon>Rhabditina</taxon>
        <taxon>Rhabditomorpha</taxon>
        <taxon>Rhabditoidea</taxon>
        <taxon>Rhabditidae</taxon>
        <taxon>Peloderinae</taxon>
        <taxon>Caenorhabditis</taxon>
    </lineage>
</organism>
<dbReference type="InterPro" id="IPR016072">
    <property type="entry name" value="Skp1_comp_dimer"/>
</dbReference>
<dbReference type="SMART" id="SM00512">
    <property type="entry name" value="Skp1"/>
    <property type="match status" value="1"/>
</dbReference>
<dbReference type="Pfam" id="PF01466">
    <property type="entry name" value="Skp1"/>
    <property type="match status" value="1"/>
</dbReference>
<reference evidence="7 8" key="1">
    <citation type="submission" date="2022-05" db="EMBL/GenBank/DDBJ databases">
        <title>Chromosome-level reference genomes for two strains of Caenorhabditis briggsae: an improved platform for comparative genomics.</title>
        <authorList>
            <person name="Stevens L."/>
            <person name="Andersen E.C."/>
        </authorList>
    </citation>
    <scope>NUCLEOTIDE SEQUENCE [LARGE SCALE GENOMIC DNA]</scope>
    <source>
        <strain evidence="7">QX1410_ONT</strain>
        <tissue evidence="7">Whole-organism</tissue>
    </source>
</reference>
<evidence type="ECO:0000259" key="5">
    <source>
        <dbReference type="Pfam" id="PF01466"/>
    </source>
</evidence>
<dbReference type="Gene3D" id="3.30.710.10">
    <property type="entry name" value="Potassium Channel Kv1.1, Chain A"/>
    <property type="match status" value="1"/>
</dbReference>
<accession>A0AAE9D9Y3</accession>
<protein>
    <recommendedName>
        <fullName evidence="3">Skp1-related protein</fullName>
    </recommendedName>
</protein>
<dbReference type="InterPro" id="IPR011333">
    <property type="entry name" value="SKP1/BTB/POZ_sf"/>
</dbReference>
<dbReference type="PANTHER" id="PTHR11165">
    <property type="entry name" value="SKP1"/>
    <property type="match status" value="1"/>
</dbReference>
<dbReference type="FunFam" id="3.30.710.10:FF:000124">
    <property type="entry name" value="Protein CBG09126"/>
    <property type="match status" value="1"/>
</dbReference>
<comment type="pathway">
    <text evidence="3">Protein modification; protein ubiquitination.</text>
</comment>
<dbReference type="PIRSF" id="PIRSF028729">
    <property type="entry name" value="E3_ubiquit_lig_SCF_Skp"/>
    <property type="match status" value="1"/>
</dbReference>
<evidence type="ECO:0000256" key="2">
    <source>
        <dbReference type="ARBA" id="ARBA00022786"/>
    </source>
</evidence>
<dbReference type="InterPro" id="IPR036296">
    <property type="entry name" value="SKP1-like_dim_sf"/>
</dbReference>
<dbReference type="AlphaFoldDB" id="A0AAE9D9Y3"/>
<dbReference type="Pfam" id="PF03931">
    <property type="entry name" value="Skp1_POZ"/>
    <property type="match status" value="1"/>
</dbReference>